<evidence type="ECO:0000256" key="1">
    <source>
        <dbReference type="SAM" id="MobiDB-lite"/>
    </source>
</evidence>
<dbReference type="EMBL" id="AJWK01032939">
    <property type="status" value="NOT_ANNOTATED_CDS"/>
    <property type="molecule type" value="Genomic_DNA"/>
</dbReference>
<dbReference type="PROSITE" id="PS51029">
    <property type="entry name" value="MADF"/>
    <property type="match status" value="1"/>
</dbReference>
<dbReference type="SMART" id="SM00595">
    <property type="entry name" value="MADF"/>
    <property type="match status" value="1"/>
</dbReference>
<sequence length="301" mass="34519">MKPKKKAEYHSTLTRDKRSFYNKLIPLVRESPIIYDRTHRYYKNSKALKKQWEMIGKKVGKTAEDCKKAYKCLRVQFVMYSKDSPSTRKDWIFYDAMRFLEGRLVRYNKGNPPRKPSKPVAADDTTTDDTSMDDVTSNDETTNEESSSEHSEEEKSNEDDLEAVEATSAVKEEIFEVSDESNNFFTISEVQGNVSLPPLANEQLEISAGAPPVLLPNHPTEDIVSSPSSIHHPNHNQVVQEASSSTGTNPDMQHITKLWNQWKPFLEMLVSQLAKVPENRVFEFQVEILKLINDKLNDYNN</sequence>
<dbReference type="Pfam" id="PF10545">
    <property type="entry name" value="MADF_DNA_bdg"/>
    <property type="match status" value="1"/>
</dbReference>
<dbReference type="Proteomes" id="UP000092461">
    <property type="component" value="Unassembled WGS sequence"/>
</dbReference>
<dbReference type="VEuPathDB" id="VectorBase:LLOJ010462"/>
<keyword evidence="4" id="KW-1185">Reference proteome</keyword>
<dbReference type="GO" id="GO:0005634">
    <property type="term" value="C:nucleus"/>
    <property type="evidence" value="ECO:0007669"/>
    <property type="project" value="TreeGrafter"/>
</dbReference>
<organism evidence="3 4">
    <name type="scientific">Lutzomyia longipalpis</name>
    <name type="common">Sand fly</name>
    <dbReference type="NCBI Taxonomy" id="7200"/>
    <lineage>
        <taxon>Eukaryota</taxon>
        <taxon>Metazoa</taxon>
        <taxon>Ecdysozoa</taxon>
        <taxon>Arthropoda</taxon>
        <taxon>Hexapoda</taxon>
        <taxon>Insecta</taxon>
        <taxon>Pterygota</taxon>
        <taxon>Neoptera</taxon>
        <taxon>Endopterygota</taxon>
        <taxon>Diptera</taxon>
        <taxon>Nematocera</taxon>
        <taxon>Psychodoidea</taxon>
        <taxon>Psychodidae</taxon>
        <taxon>Lutzomyia</taxon>
        <taxon>Lutzomyia</taxon>
    </lineage>
</organism>
<evidence type="ECO:0000313" key="4">
    <source>
        <dbReference type="Proteomes" id="UP000092461"/>
    </source>
</evidence>
<reference evidence="3" key="1">
    <citation type="submission" date="2020-05" db="UniProtKB">
        <authorList>
            <consortium name="EnsemblMetazoa"/>
        </authorList>
    </citation>
    <scope>IDENTIFICATION</scope>
    <source>
        <strain evidence="3">Jacobina</strain>
    </source>
</reference>
<dbReference type="GO" id="GO:0006357">
    <property type="term" value="P:regulation of transcription by RNA polymerase II"/>
    <property type="evidence" value="ECO:0007669"/>
    <property type="project" value="TreeGrafter"/>
</dbReference>
<dbReference type="InterPro" id="IPR039353">
    <property type="entry name" value="TF_Adf1"/>
</dbReference>
<proteinExistence type="predicted"/>
<dbReference type="InterPro" id="IPR006578">
    <property type="entry name" value="MADF-dom"/>
</dbReference>
<dbReference type="EnsemblMetazoa" id="LLOJ010462-RA">
    <property type="protein sequence ID" value="LLOJ010462-PA"/>
    <property type="gene ID" value="LLOJ010462"/>
</dbReference>
<feature type="domain" description="MADF" evidence="2">
    <location>
        <begin position="23"/>
        <end position="105"/>
    </location>
</feature>
<dbReference type="PANTHER" id="PTHR12243:SF67">
    <property type="entry name" value="COREPRESSOR OF PANGOLIN, ISOFORM A-RELATED"/>
    <property type="match status" value="1"/>
</dbReference>
<dbReference type="PANTHER" id="PTHR12243">
    <property type="entry name" value="MADF DOMAIN TRANSCRIPTION FACTOR"/>
    <property type="match status" value="1"/>
</dbReference>
<dbReference type="VEuPathDB" id="VectorBase:LLONM1_010776"/>
<feature type="region of interest" description="Disordered" evidence="1">
    <location>
        <begin position="107"/>
        <end position="162"/>
    </location>
</feature>
<evidence type="ECO:0000259" key="2">
    <source>
        <dbReference type="PROSITE" id="PS51029"/>
    </source>
</evidence>
<protein>
    <recommendedName>
        <fullName evidence="2">MADF domain-containing protein</fullName>
    </recommendedName>
</protein>
<name>A0A1B0GLL7_LUTLO</name>
<dbReference type="AlphaFoldDB" id="A0A1B0GLL7"/>
<accession>A0A1B0GLL7</accession>
<dbReference type="GO" id="GO:0005667">
    <property type="term" value="C:transcription regulator complex"/>
    <property type="evidence" value="ECO:0007669"/>
    <property type="project" value="TreeGrafter"/>
</dbReference>
<evidence type="ECO:0000313" key="3">
    <source>
        <dbReference type="EnsemblMetazoa" id="LLOJ010462-PA"/>
    </source>
</evidence>